<organism evidence="3 4">
    <name type="scientific">Ancylobacter novellus</name>
    <name type="common">Thiobacillus novellus</name>
    <dbReference type="NCBI Taxonomy" id="921"/>
    <lineage>
        <taxon>Bacteria</taxon>
        <taxon>Pseudomonadati</taxon>
        <taxon>Pseudomonadota</taxon>
        <taxon>Alphaproteobacteria</taxon>
        <taxon>Hyphomicrobiales</taxon>
        <taxon>Xanthobacteraceae</taxon>
        <taxon>Ancylobacter</taxon>
    </lineage>
</organism>
<reference evidence="3 4" key="1">
    <citation type="submission" date="2017-08" db="EMBL/GenBank/DDBJ databases">
        <title>Infants hospitalized years apart are colonized by the same room-sourced microbial strains.</title>
        <authorList>
            <person name="Brooks B."/>
            <person name="Olm M.R."/>
            <person name="Firek B.A."/>
            <person name="Baker R."/>
            <person name="Thomas B.C."/>
            <person name="Morowitz M.J."/>
            <person name="Banfield J.F."/>
        </authorList>
    </citation>
    <scope>NUCLEOTIDE SEQUENCE [LARGE SCALE GENOMIC DNA]</scope>
    <source>
        <strain evidence="3">S2_005_001_R2_27</strain>
    </source>
</reference>
<feature type="region of interest" description="Disordered" evidence="1">
    <location>
        <begin position="375"/>
        <end position="421"/>
    </location>
</feature>
<sequence length="421" mass="43548">MTAKRVTIGAKPTLVHREPDGSEAAVAAAETHPSTAASVEEWLRQGDGGADTSSAQDDLASRMPEETMATTQPLPPAEGPAPSVTSTPRPPAGGALPPWAGIAGGAVAGAVVAGAIAWLVPQFSVPSDPRLVPLTERVVHVEGELRRVGERVGRIDNEIAQTLDDDTTTAERLTQQAEQIATLKEAVAANAGRADPAVEIASPLFAVALGQLRATFYTGRPFEAELVNVYAIAGTNDLFASYLTELMGPARTGVPNAAELYRVFPSYVAAAGLRVGDTGSYYQYGLSLMNRYVGLATEPHSVEMSNLAVTRASAALIAGDVAGAVSALHDLNPHSADLMSPWLDAARNYLRSETAITEMTRIVVEKLRERAKELPAGGAAEGLSSPEASVDPMAGGPATLPSAELPVAADPAVAAPQATAP</sequence>
<evidence type="ECO:0000256" key="1">
    <source>
        <dbReference type="SAM" id="MobiDB-lite"/>
    </source>
</evidence>
<gene>
    <name evidence="3" type="ORF">DI549_07665</name>
</gene>
<evidence type="ECO:0000256" key="2">
    <source>
        <dbReference type="SAM" id="Phobius"/>
    </source>
</evidence>
<keyword evidence="2" id="KW-0812">Transmembrane</keyword>
<proteinExistence type="predicted"/>
<evidence type="ECO:0000313" key="3">
    <source>
        <dbReference type="EMBL" id="PZQ83725.1"/>
    </source>
</evidence>
<dbReference type="EMBL" id="QFQD01000017">
    <property type="protein sequence ID" value="PZQ83725.1"/>
    <property type="molecule type" value="Genomic_DNA"/>
</dbReference>
<name>A0A2W5RA53_ANCNO</name>
<keyword evidence="2" id="KW-0472">Membrane</keyword>
<evidence type="ECO:0000313" key="4">
    <source>
        <dbReference type="Proteomes" id="UP000248887"/>
    </source>
</evidence>
<comment type="caution">
    <text evidence="3">The sequence shown here is derived from an EMBL/GenBank/DDBJ whole genome shotgun (WGS) entry which is preliminary data.</text>
</comment>
<protein>
    <submittedName>
        <fullName evidence="3">Uncharacterized protein</fullName>
    </submittedName>
</protein>
<keyword evidence="2" id="KW-1133">Transmembrane helix</keyword>
<feature type="transmembrane region" description="Helical" evidence="2">
    <location>
        <begin position="99"/>
        <end position="120"/>
    </location>
</feature>
<dbReference type="AlphaFoldDB" id="A0A2W5RA53"/>
<feature type="region of interest" description="Disordered" evidence="1">
    <location>
        <begin position="1"/>
        <end position="96"/>
    </location>
</feature>
<feature type="compositionally biased region" description="Low complexity" evidence="1">
    <location>
        <begin position="403"/>
        <end position="421"/>
    </location>
</feature>
<dbReference type="Proteomes" id="UP000248887">
    <property type="component" value="Unassembled WGS sequence"/>
</dbReference>
<accession>A0A2W5RA53</accession>